<dbReference type="Pfam" id="PF08207">
    <property type="entry name" value="EFP_N"/>
    <property type="match status" value="1"/>
</dbReference>
<accession>A0A0G0Z5I4</accession>
<name>A0A0G0Z5I4_9BACT</name>
<organism evidence="3 4">
    <name type="scientific">candidate division CPR1 bacterium GW2011_GWA2_42_17</name>
    <dbReference type="NCBI Taxonomy" id="1618341"/>
    <lineage>
        <taxon>Bacteria</taxon>
        <taxon>candidate division CPR1</taxon>
    </lineage>
</organism>
<reference evidence="3 4" key="1">
    <citation type="journal article" date="2015" name="Nature">
        <title>rRNA introns, odd ribosomes, and small enigmatic genomes across a large radiation of phyla.</title>
        <authorList>
            <person name="Brown C.T."/>
            <person name="Hug L.A."/>
            <person name="Thomas B.C."/>
            <person name="Sharon I."/>
            <person name="Castelle C.J."/>
            <person name="Singh A."/>
            <person name="Wilkins M.J."/>
            <person name="Williams K.H."/>
            <person name="Banfield J.F."/>
        </authorList>
    </citation>
    <scope>NUCLEOTIDE SEQUENCE [LARGE SCALE GENOMIC DNA]</scope>
</reference>
<evidence type="ECO:0000256" key="1">
    <source>
        <dbReference type="ARBA" id="ARBA00009479"/>
    </source>
</evidence>
<dbReference type="InterPro" id="IPR020599">
    <property type="entry name" value="Transl_elong_fac_P/YeiP"/>
</dbReference>
<gene>
    <name evidence="3" type="ORF">UV05_C0015G0009</name>
</gene>
<dbReference type="CDD" id="cd05794">
    <property type="entry name" value="S1_EF-P_repeat_2"/>
    <property type="match status" value="1"/>
</dbReference>
<dbReference type="Pfam" id="PF09285">
    <property type="entry name" value="Elong-fact-P_C"/>
    <property type="match status" value="1"/>
</dbReference>
<evidence type="ECO:0000313" key="4">
    <source>
        <dbReference type="Proteomes" id="UP000034875"/>
    </source>
</evidence>
<dbReference type="GO" id="GO:0005829">
    <property type="term" value="C:cytosol"/>
    <property type="evidence" value="ECO:0007669"/>
    <property type="project" value="UniProtKB-ARBA"/>
</dbReference>
<dbReference type="SUPFAM" id="SSF50249">
    <property type="entry name" value="Nucleic acid-binding proteins"/>
    <property type="match status" value="1"/>
</dbReference>
<proteinExistence type="inferred from homology"/>
<dbReference type="GO" id="GO:0043043">
    <property type="term" value="P:peptide biosynthetic process"/>
    <property type="evidence" value="ECO:0007669"/>
    <property type="project" value="InterPro"/>
</dbReference>
<dbReference type="SMART" id="SM00841">
    <property type="entry name" value="Elong-fact-P_C"/>
    <property type="match status" value="1"/>
</dbReference>
<dbReference type="SUPFAM" id="SSF50104">
    <property type="entry name" value="Translation proteins SH3-like domain"/>
    <property type="match status" value="1"/>
</dbReference>
<keyword evidence="3" id="KW-0251">Elongation factor</keyword>
<comment type="similarity">
    <text evidence="1">Belongs to the elongation factor P family.</text>
</comment>
<dbReference type="PATRIC" id="fig|1618341.3.peg.317"/>
<keyword evidence="3" id="KW-0648">Protein biosynthesis</keyword>
<protein>
    <submittedName>
        <fullName evidence="3">Elongation factor P</fullName>
    </submittedName>
</protein>
<dbReference type="Gene3D" id="2.30.30.30">
    <property type="match status" value="1"/>
</dbReference>
<dbReference type="EMBL" id="LCCZ01000015">
    <property type="protein sequence ID" value="KKS43975.1"/>
    <property type="molecule type" value="Genomic_DNA"/>
</dbReference>
<dbReference type="InterPro" id="IPR015365">
    <property type="entry name" value="Elong-fact-P_C"/>
</dbReference>
<dbReference type="AlphaFoldDB" id="A0A0G0Z5I4"/>
<dbReference type="InterPro" id="IPR013852">
    <property type="entry name" value="Transl_elong_P/YeiP_CS"/>
</dbReference>
<comment type="caution">
    <text evidence="3">The sequence shown here is derived from an EMBL/GenBank/DDBJ whole genome shotgun (WGS) entry which is preliminary data.</text>
</comment>
<dbReference type="Gene3D" id="2.40.50.140">
    <property type="entry name" value="Nucleic acid-binding proteins"/>
    <property type="match status" value="2"/>
</dbReference>
<feature type="domain" description="Elongation factor P C-terminal" evidence="2">
    <location>
        <begin position="189"/>
        <end position="244"/>
    </location>
</feature>
<evidence type="ECO:0000259" key="2">
    <source>
        <dbReference type="SMART" id="SM00841"/>
    </source>
</evidence>
<dbReference type="PANTHER" id="PTHR30053:SF12">
    <property type="entry name" value="ELONGATION FACTOR P (EF-P) FAMILY PROTEIN"/>
    <property type="match status" value="1"/>
</dbReference>
<evidence type="ECO:0000313" key="3">
    <source>
        <dbReference type="EMBL" id="KKS43975.1"/>
    </source>
</evidence>
<dbReference type="InterPro" id="IPR008991">
    <property type="entry name" value="Translation_prot_SH3-like_sf"/>
</dbReference>
<sequence length="246" mass="27094">MRRAHLPRKRAKRVLRGLPLPIGRQACLPAGRSSATSASFLKEFYLVQSLLSKTRMLNVTDLRANTIFIHSDGELYRVLKYEHIKMGRGSATIKVKVKALRSGAIKDISFVSGAKVEEADVTKKQYEFVYFDKRKSKAILSDPETKQRTEVEAEVIGEGNLKFLKTGVLLTVLASEDEEILSCEISIMAELKVAETAGSEKGDTAGSAKKPATLETGAVITVPMFIKTGDVIRVNTESGEYVERVT</sequence>
<dbReference type="Proteomes" id="UP000034875">
    <property type="component" value="Unassembled WGS sequence"/>
</dbReference>
<dbReference type="NCBIfam" id="NF001810">
    <property type="entry name" value="PRK00529.1"/>
    <property type="match status" value="1"/>
</dbReference>
<dbReference type="FunFam" id="2.40.50.140:FF:000004">
    <property type="entry name" value="Elongation factor P"/>
    <property type="match status" value="1"/>
</dbReference>
<dbReference type="PROSITE" id="PS01275">
    <property type="entry name" value="EFP"/>
    <property type="match status" value="1"/>
</dbReference>
<dbReference type="InterPro" id="IPR013185">
    <property type="entry name" value="Transl_elong_KOW-like"/>
</dbReference>
<dbReference type="InterPro" id="IPR014722">
    <property type="entry name" value="Rib_uL2_dom2"/>
</dbReference>
<dbReference type="GO" id="GO:0003746">
    <property type="term" value="F:translation elongation factor activity"/>
    <property type="evidence" value="ECO:0007669"/>
    <property type="project" value="UniProtKB-KW"/>
</dbReference>
<dbReference type="PANTHER" id="PTHR30053">
    <property type="entry name" value="ELONGATION FACTOR P"/>
    <property type="match status" value="1"/>
</dbReference>
<dbReference type="InterPro" id="IPR012340">
    <property type="entry name" value="NA-bd_OB-fold"/>
</dbReference>